<dbReference type="GO" id="GO:0022857">
    <property type="term" value="F:transmembrane transporter activity"/>
    <property type="evidence" value="ECO:0007669"/>
    <property type="project" value="InterPro"/>
</dbReference>
<feature type="transmembrane region" description="Helical" evidence="6">
    <location>
        <begin position="14"/>
        <end position="41"/>
    </location>
</feature>
<proteinExistence type="predicted"/>
<dbReference type="SUPFAM" id="SSF103473">
    <property type="entry name" value="MFS general substrate transporter"/>
    <property type="match status" value="1"/>
</dbReference>
<evidence type="ECO:0000313" key="8">
    <source>
        <dbReference type="Proteomes" id="UP000298358"/>
    </source>
</evidence>
<dbReference type="GO" id="GO:0005886">
    <property type="term" value="C:plasma membrane"/>
    <property type="evidence" value="ECO:0007669"/>
    <property type="project" value="UniProtKB-SubCell"/>
</dbReference>
<evidence type="ECO:0000256" key="3">
    <source>
        <dbReference type="ARBA" id="ARBA00022692"/>
    </source>
</evidence>
<dbReference type="PANTHER" id="PTHR23513">
    <property type="entry name" value="INTEGRAL MEMBRANE EFFLUX PROTEIN-RELATED"/>
    <property type="match status" value="1"/>
</dbReference>
<feature type="transmembrane region" description="Helical" evidence="6">
    <location>
        <begin position="172"/>
        <end position="192"/>
    </location>
</feature>
<keyword evidence="5 6" id="KW-0472">Membrane</keyword>
<comment type="caution">
    <text evidence="7">The sequence shown here is derived from an EMBL/GenBank/DDBJ whole genome shotgun (WGS) entry which is preliminary data.</text>
</comment>
<evidence type="ECO:0000256" key="5">
    <source>
        <dbReference type="ARBA" id="ARBA00023136"/>
    </source>
</evidence>
<keyword evidence="3 6" id="KW-0812">Transmembrane</keyword>
<feature type="transmembrane region" description="Helical" evidence="6">
    <location>
        <begin position="372"/>
        <end position="389"/>
    </location>
</feature>
<dbReference type="EMBL" id="SPQB01000041">
    <property type="protein sequence ID" value="TFU31695.1"/>
    <property type="molecule type" value="Genomic_DNA"/>
</dbReference>
<dbReference type="RefSeq" id="WP_135115254.1">
    <property type="nucleotide sequence ID" value="NZ_JADGLL010000041.1"/>
</dbReference>
<dbReference type="Pfam" id="PF07690">
    <property type="entry name" value="MFS_1"/>
    <property type="match status" value="1"/>
</dbReference>
<dbReference type="PANTHER" id="PTHR23513:SF6">
    <property type="entry name" value="MAJOR FACILITATOR SUPERFAMILY ASSOCIATED DOMAIN-CONTAINING PROTEIN"/>
    <property type="match status" value="1"/>
</dbReference>
<feature type="transmembrane region" description="Helical" evidence="6">
    <location>
        <begin position="225"/>
        <end position="245"/>
    </location>
</feature>
<name>A0A4Y9FR31_9MICO</name>
<gene>
    <name evidence="7" type="ORF">E4U02_12945</name>
</gene>
<protein>
    <submittedName>
        <fullName evidence="7">MFS transporter</fullName>
    </submittedName>
</protein>
<feature type="transmembrane region" description="Helical" evidence="6">
    <location>
        <begin position="348"/>
        <end position="366"/>
    </location>
</feature>
<keyword evidence="4 6" id="KW-1133">Transmembrane helix</keyword>
<feature type="transmembrane region" description="Helical" evidence="6">
    <location>
        <begin position="284"/>
        <end position="301"/>
    </location>
</feature>
<keyword evidence="2" id="KW-1003">Cell membrane</keyword>
<evidence type="ECO:0000256" key="1">
    <source>
        <dbReference type="ARBA" id="ARBA00004651"/>
    </source>
</evidence>
<feature type="transmembrane region" description="Helical" evidence="6">
    <location>
        <begin position="257"/>
        <end position="277"/>
    </location>
</feature>
<organism evidence="7 8">
    <name type="scientific">Microbacterium paludicola</name>
    <dbReference type="NCBI Taxonomy" id="300019"/>
    <lineage>
        <taxon>Bacteria</taxon>
        <taxon>Bacillati</taxon>
        <taxon>Actinomycetota</taxon>
        <taxon>Actinomycetes</taxon>
        <taxon>Micrococcales</taxon>
        <taxon>Microbacteriaceae</taxon>
        <taxon>Microbacterium</taxon>
    </lineage>
</organism>
<dbReference type="InterPro" id="IPR036259">
    <property type="entry name" value="MFS_trans_sf"/>
</dbReference>
<feature type="transmembrane region" description="Helical" evidence="6">
    <location>
        <begin position="307"/>
        <end position="327"/>
    </location>
</feature>
<evidence type="ECO:0000313" key="7">
    <source>
        <dbReference type="EMBL" id="TFU31695.1"/>
    </source>
</evidence>
<evidence type="ECO:0000256" key="6">
    <source>
        <dbReference type="SAM" id="Phobius"/>
    </source>
</evidence>
<accession>A0A4Y9FR31</accession>
<sequence length="401" mass="41312">MSTAVAQTTLRSRLFAGVVAGWALANVADSLLAVILAVWVVDLTGEAALGGLVFAVFGVPALFSPLLGRIADRVSRRRMLCVTYLAGAATLAPLLLVRDASQTWWIFAATILYAGVSYGTAGCRGGILRDLLADDDLGPANSILQTIDQVLRLALPFAAAGVYFWTGPLPIIAVAIGGFLGAAVVFAALRFAESPIEDDSDPFWRSVTAGFRHLANTRPLNRMTLVLILLSSTAAFTSAVGFAVLERMGVEPAWLGPIEAVSGVGGLLAGVSAAWLMRRIGRPWVLTLGALLLAVGIAPMLGDSVWALAAGLGVVGLGVTLAVIAYVTESHVATPSRLQGRVGTSVNMMMQLPSVLITATAAGALGLVDARAIVACGLVMCLVATVVAARTRVVAVASVAG</sequence>
<dbReference type="Gene3D" id="1.20.1250.20">
    <property type="entry name" value="MFS general substrate transporter like domains"/>
    <property type="match status" value="1"/>
</dbReference>
<dbReference type="Proteomes" id="UP000298358">
    <property type="component" value="Unassembled WGS sequence"/>
</dbReference>
<reference evidence="7 8" key="1">
    <citation type="submission" date="2019-03" db="EMBL/GenBank/DDBJ databases">
        <title>Diversity of the mouse oral microbiome.</title>
        <authorList>
            <person name="Joseph S."/>
            <person name="Aduse-Opoku J."/>
            <person name="Curtis M."/>
            <person name="Wade W."/>
            <person name="Hashim A."/>
        </authorList>
    </citation>
    <scope>NUCLEOTIDE SEQUENCE [LARGE SCALE GENOMIC DNA]</scope>
    <source>
        <strain evidence="7 8">P1012</strain>
    </source>
</reference>
<evidence type="ECO:0000256" key="4">
    <source>
        <dbReference type="ARBA" id="ARBA00022989"/>
    </source>
</evidence>
<keyword evidence="8" id="KW-1185">Reference proteome</keyword>
<feature type="transmembrane region" description="Helical" evidence="6">
    <location>
        <begin position="79"/>
        <end position="97"/>
    </location>
</feature>
<evidence type="ECO:0000256" key="2">
    <source>
        <dbReference type="ARBA" id="ARBA00022475"/>
    </source>
</evidence>
<feature type="transmembrane region" description="Helical" evidence="6">
    <location>
        <begin position="47"/>
        <end position="67"/>
    </location>
</feature>
<comment type="subcellular location">
    <subcellularLocation>
        <location evidence="1">Cell membrane</location>
        <topology evidence="1">Multi-pass membrane protein</topology>
    </subcellularLocation>
</comment>
<dbReference type="AlphaFoldDB" id="A0A4Y9FR31"/>
<dbReference type="InterPro" id="IPR011701">
    <property type="entry name" value="MFS"/>
</dbReference>
<dbReference type="OrthoDB" id="3460055at2"/>